<sequence length="78" mass="8505">MRRALAQIKLCQKSWVASRTRFSATPFAARPRQGRAKKRGLADEYATEVFQSAVLGTELNSNSDCFEAALAAMIGLLG</sequence>
<proteinExistence type="predicted"/>
<reference evidence="1 2" key="1">
    <citation type="submission" date="2016-04" db="EMBL/GenBank/DDBJ databases">
        <title>Draft genome sequence of freshwater magnetotactic bacteria Magnetospirillum marisnigri SP-1 and Magnetospirillum moscoviense BB-1.</title>
        <authorList>
            <person name="Koziaeva V."/>
            <person name="Dziuba M.V."/>
            <person name="Ivanov T.M."/>
            <person name="Kuznetsov B."/>
            <person name="Grouzdev D.S."/>
        </authorList>
    </citation>
    <scope>NUCLEOTIDE SEQUENCE [LARGE SCALE GENOMIC DNA]</scope>
    <source>
        <strain evidence="1 2">SP-1</strain>
    </source>
</reference>
<protein>
    <submittedName>
        <fullName evidence="1">Uncharacterized protein</fullName>
    </submittedName>
</protein>
<gene>
    <name evidence="1" type="ORF">A6A04_19515</name>
</gene>
<evidence type="ECO:0000313" key="1">
    <source>
        <dbReference type="EMBL" id="OAN49416.1"/>
    </source>
</evidence>
<organism evidence="1 2">
    <name type="scientific">Paramagnetospirillum marisnigri</name>
    <dbReference type="NCBI Taxonomy" id="1285242"/>
    <lineage>
        <taxon>Bacteria</taxon>
        <taxon>Pseudomonadati</taxon>
        <taxon>Pseudomonadota</taxon>
        <taxon>Alphaproteobacteria</taxon>
        <taxon>Rhodospirillales</taxon>
        <taxon>Magnetospirillaceae</taxon>
        <taxon>Paramagnetospirillum</taxon>
    </lineage>
</organism>
<accession>A0A178ML71</accession>
<dbReference type="AlphaFoldDB" id="A0A178ML71"/>
<comment type="caution">
    <text evidence="1">The sequence shown here is derived from an EMBL/GenBank/DDBJ whole genome shotgun (WGS) entry which is preliminary data.</text>
</comment>
<evidence type="ECO:0000313" key="2">
    <source>
        <dbReference type="Proteomes" id="UP000078428"/>
    </source>
</evidence>
<dbReference type="Proteomes" id="UP000078428">
    <property type="component" value="Unassembled WGS sequence"/>
</dbReference>
<name>A0A178ML71_9PROT</name>
<keyword evidence="2" id="KW-1185">Reference proteome</keyword>
<dbReference type="EMBL" id="LWQT01000064">
    <property type="protein sequence ID" value="OAN49416.1"/>
    <property type="molecule type" value="Genomic_DNA"/>
</dbReference>